<dbReference type="InterPro" id="IPR011333">
    <property type="entry name" value="SKP1/BTB/POZ_sf"/>
</dbReference>
<dbReference type="AlphaFoldDB" id="A0AA39P069"/>
<feature type="region of interest" description="Disordered" evidence="1">
    <location>
        <begin position="60"/>
        <end position="84"/>
    </location>
</feature>
<proteinExistence type="predicted"/>
<dbReference type="Proteomes" id="UP001175227">
    <property type="component" value="Unassembled WGS sequence"/>
</dbReference>
<organism evidence="2 3">
    <name type="scientific">Armillaria novae-zelandiae</name>
    <dbReference type="NCBI Taxonomy" id="153914"/>
    <lineage>
        <taxon>Eukaryota</taxon>
        <taxon>Fungi</taxon>
        <taxon>Dikarya</taxon>
        <taxon>Basidiomycota</taxon>
        <taxon>Agaricomycotina</taxon>
        <taxon>Agaricomycetes</taxon>
        <taxon>Agaricomycetidae</taxon>
        <taxon>Agaricales</taxon>
        <taxon>Marasmiineae</taxon>
        <taxon>Physalacriaceae</taxon>
        <taxon>Armillaria</taxon>
    </lineage>
</organism>
<accession>A0AA39P069</accession>
<sequence length="320" mass="35407">MYQTHQFTDEAPRLSSDNVAGNNIYAPSVLGLNPFDSSRRDSDIMAIGVLGAVVPGPASEISTESLTMPPSSDESRPDNKETVRDVPTTFFPGMASLHHDDIISSDIILISSDNVQFHVHLHVLYDASSNGFASLLPVTTQGSGIPVLNIPEQSDILNIILKTIYGNPIVDYRPAFEVLVTAVDLLERYGIQPQRYVRPTQPLFELIRFHIPRHPFDIYVLAAHYDLFQLAEAASFYLLSTALDTITEAQSMRMGAGYLKRLYDLHSRRIDALKSILIRSPEPHPPTPTCSLSDQNGVSRAWALSAAYLLWDAQPGKYTA</sequence>
<dbReference type="Gene3D" id="3.30.710.10">
    <property type="entry name" value="Potassium Channel Kv1.1, Chain A"/>
    <property type="match status" value="1"/>
</dbReference>
<feature type="compositionally biased region" description="Polar residues" evidence="1">
    <location>
        <begin position="60"/>
        <end position="72"/>
    </location>
</feature>
<keyword evidence="3" id="KW-1185">Reference proteome</keyword>
<dbReference type="EMBL" id="JAUEPR010000025">
    <property type="protein sequence ID" value="KAK0474769.1"/>
    <property type="molecule type" value="Genomic_DNA"/>
</dbReference>
<comment type="caution">
    <text evidence="2">The sequence shown here is derived from an EMBL/GenBank/DDBJ whole genome shotgun (WGS) entry which is preliminary data.</text>
</comment>
<protein>
    <recommendedName>
        <fullName evidence="4">BTB domain-containing protein</fullName>
    </recommendedName>
</protein>
<feature type="compositionally biased region" description="Basic and acidic residues" evidence="1">
    <location>
        <begin position="73"/>
        <end position="84"/>
    </location>
</feature>
<evidence type="ECO:0000313" key="3">
    <source>
        <dbReference type="Proteomes" id="UP001175227"/>
    </source>
</evidence>
<gene>
    <name evidence="2" type="ORF">IW261DRAFT_1496990</name>
</gene>
<evidence type="ECO:0008006" key="4">
    <source>
        <dbReference type="Google" id="ProtNLM"/>
    </source>
</evidence>
<evidence type="ECO:0000256" key="1">
    <source>
        <dbReference type="SAM" id="MobiDB-lite"/>
    </source>
</evidence>
<reference evidence="2" key="1">
    <citation type="submission" date="2023-06" db="EMBL/GenBank/DDBJ databases">
        <authorList>
            <consortium name="Lawrence Berkeley National Laboratory"/>
            <person name="Ahrendt S."/>
            <person name="Sahu N."/>
            <person name="Indic B."/>
            <person name="Wong-Bajracharya J."/>
            <person name="Merenyi Z."/>
            <person name="Ke H.-M."/>
            <person name="Monk M."/>
            <person name="Kocsube S."/>
            <person name="Drula E."/>
            <person name="Lipzen A."/>
            <person name="Balint B."/>
            <person name="Henrissat B."/>
            <person name="Andreopoulos B."/>
            <person name="Martin F.M."/>
            <person name="Harder C.B."/>
            <person name="Rigling D."/>
            <person name="Ford K.L."/>
            <person name="Foster G.D."/>
            <person name="Pangilinan J."/>
            <person name="Papanicolaou A."/>
            <person name="Barry K."/>
            <person name="LaButti K."/>
            <person name="Viragh M."/>
            <person name="Koriabine M."/>
            <person name="Yan M."/>
            <person name="Riley R."/>
            <person name="Champramary S."/>
            <person name="Plett K.L."/>
            <person name="Tsai I.J."/>
            <person name="Slot J."/>
            <person name="Sipos G."/>
            <person name="Plett J."/>
            <person name="Nagy L.G."/>
            <person name="Grigoriev I.V."/>
        </authorList>
    </citation>
    <scope>NUCLEOTIDE SEQUENCE</scope>
    <source>
        <strain evidence="2">ICMP 16352</strain>
    </source>
</reference>
<evidence type="ECO:0000313" key="2">
    <source>
        <dbReference type="EMBL" id="KAK0474769.1"/>
    </source>
</evidence>
<name>A0AA39P069_9AGAR</name>